<dbReference type="CDD" id="cd11713">
    <property type="entry name" value="GINS_A_psf3"/>
    <property type="match status" value="1"/>
</dbReference>
<dbReference type="Gene3D" id="1.20.58.2050">
    <property type="match status" value="1"/>
</dbReference>
<dbReference type="EMBL" id="UPTC01001496">
    <property type="protein sequence ID" value="VBB32007.1"/>
    <property type="molecule type" value="Genomic_DNA"/>
</dbReference>
<proteinExistence type="predicted"/>
<protein>
    <submittedName>
        <fullName evidence="1">Uncharacterized protein</fullName>
    </submittedName>
</protein>
<dbReference type="OrthoDB" id="10251744at2759"/>
<gene>
    <name evidence="1" type="ORF">NAV_LOCUS6798</name>
</gene>
<dbReference type="AlphaFoldDB" id="A0A498SJR2"/>
<dbReference type="STRING" id="6277.A0A498SJR2"/>
<reference evidence="1 2" key="1">
    <citation type="submission" date="2018-08" db="EMBL/GenBank/DDBJ databases">
        <authorList>
            <person name="Laetsch R D."/>
            <person name="Stevens L."/>
            <person name="Kumar S."/>
            <person name="Blaxter L. M."/>
        </authorList>
    </citation>
    <scope>NUCLEOTIDE SEQUENCE [LARGE SCALE GENOMIC DNA]</scope>
</reference>
<dbReference type="InterPro" id="IPR038437">
    <property type="entry name" value="GINS_Psf3_sf"/>
</dbReference>
<accession>A0A498SJR2</accession>
<organism evidence="1 2">
    <name type="scientific">Acanthocheilonema viteae</name>
    <name type="common">Filarial nematode worm</name>
    <name type="synonym">Dipetalonema viteae</name>
    <dbReference type="NCBI Taxonomy" id="6277"/>
    <lineage>
        <taxon>Eukaryota</taxon>
        <taxon>Metazoa</taxon>
        <taxon>Ecdysozoa</taxon>
        <taxon>Nematoda</taxon>
        <taxon>Chromadorea</taxon>
        <taxon>Rhabditida</taxon>
        <taxon>Spirurina</taxon>
        <taxon>Spiruromorpha</taxon>
        <taxon>Filarioidea</taxon>
        <taxon>Onchocercidae</taxon>
        <taxon>Acanthocheilonema</taxon>
    </lineage>
</organism>
<evidence type="ECO:0000313" key="2">
    <source>
        <dbReference type="Proteomes" id="UP000276991"/>
    </source>
</evidence>
<keyword evidence="2" id="KW-1185">Reference proteome</keyword>
<sequence length="288" mass="32942">MIPVDSCCEPDVTKCDHSYCFFVEVRGTSPFWISGCTDDEFNGCDQHDIPYNSVLLRCQCQTDFCNPIDRIPRCSRKPFNNTTTKSPGKIHDIKSAAWANQIKSFNPMMLLILVSEIFHLIGQRAPDMEGGFCRVDLPLFMVVPPAEFSPIQMQVLRAAPEHVDVMHLNQFYFILSKHIVKLVPGYFIFLFALDRSDATESFFGAHILHIAVFSDEDGHLLAETALFSFLQRCGWILNCALHQGAKPKKIDSTEIQLYREAFNCALQFSRWFNSRQAIYCKRDSSYLD</sequence>
<dbReference type="Proteomes" id="UP000276991">
    <property type="component" value="Unassembled WGS sequence"/>
</dbReference>
<name>A0A498SJR2_ACAVI</name>
<evidence type="ECO:0000313" key="1">
    <source>
        <dbReference type="EMBL" id="VBB32007.1"/>
    </source>
</evidence>